<dbReference type="InterPro" id="IPR032675">
    <property type="entry name" value="LRR_dom_sf"/>
</dbReference>
<protein>
    <recommendedName>
        <fullName evidence="3">Leucine-rich repeat domain-containing protein</fullName>
    </recommendedName>
</protein>
<dbReference type="Proteomes" id="UP001259832">
    <property type="component" value="Unassembled WGS sequence"/>
</dbReference>
<evidence type="ECO:0000313" key="1">
    <source>
        <dbReference type="EMBL" id="KAK1928568.1"/>
    </source>
</evidence>
<evidence type="ECO:0008006" key="3">
    <source>
        <dbReference type="Google" id="ProtNLM"/>
    </source>
</evidence>
<keyword evidence="2" id="KW-1185">Reference proteome</keyword>
<reference evidence="1" key="1">
    <citation type="submission" date="2023-08" db="EMBL/GenBank/DDBJ databases">
        <title>Reference Genome Resource for the Citrus Pathogen Phytophthora citrophthora.</title>
        <authorList>
            <person name="Moller H."/>
            <person name="Coetzee B."/>
            <person name="Rose L.J."/>
            <person name="Van Niekerk J.M."/>
        </authorList>
    </citation>
    <scope>NUCLEOTIDE SEQUENCE</scope>
    <source>
        <strain evidence="1">STE-U-9442</strain>
    </source>
</reference>
<comment type="caution">
    <text evidence="1">The sequence shown here is derived from an EMBL/GenBank/DDBJ whole genome shotgun (WGS) entry which is preliminary data.</text>
</comment>
<sequence>MIREFHQTSGIKIYNSTINEWSASAAITNTNHPDIGFLFLVRVNMTDGVLPSGLHDKDFPTKLYDIEMCHTNLKELPEDLDSIWMVGTMIYIEYSQLTSVPLSITNLNPYYLAVTGNPISELPPEIFEIPDMLYLGIGSTLISELPRNVTNFSPLLSFIFITDTNISYFWPWIDPLVESKLEMPRPLLMGGSTYCAELERITSGEADTFSVLPSLEYSVILTNASEENWGILTHTINCEISYAATFYPLALEDANSGLNENI</sequence>
<proteinExistence type="predicted"/>
<gene>
    <name evidence="1" type="ORF">P3T76_015932</name>
</gene>
<dbReference type="SUPFAM" id="SSF52058">
    <property type="entry name" value="L domain-like"/>
    <property type="match status" value="1"/>
</dbReference>
<name>A0AAD9L9V4_9STRA</name>
<organism evidence="1 2">
    <name type="scientific">Phytophthora citrophthora</name>
    <dbReference type="NCBI Taxonomy" id="4793"/>
    <lineage>
        <taxon>Eukaryota</taxon>
        <taxon>Sar</taxon>
        <taxon>Stramenopiles</taxon>
        <taxon>Oomycota</taxon>
        <taxon>Peronosporomycetes</taxon>
        <taxon>Peronosporales</taxon>
        <taxon>Peronosporaceae</taxon>
        <taxon>Phytophthora</taxon>
    </lineage>
</organism>
<dbReference type="Gene3D" id="3.80.10.10">
    <property type="entry name" value="Ribonuclease Inhibitor"/>
    <property type="match status" value="1"/>
</dbReference>
<accession>A0AAD9L9V4</accession>
<dbReference type="AlphaFoldDB" id="A0AAD9L9V4"/>
<evidence type="ECO:0000313" key="2">
    <source>
        <dbReference type="Proteomes" id="UP001259832"/>
    </source>
</evidence>
<dbReference type="EMBL" id="JASMQC010000061">
    <property type="protein sequence ID" value="KAK1928568.1"/>
    <property type="molecule type" value="Genomic_DNA"/>
</dbReference>